<evidence type="ECO:0000313" key="3">
    <source>
        <dbReference type="EMBL" id="MEK8127992.1"/>
    </source>
</evidence>
<dbReference type="RefSeq" id="WP_341415054.1">
    <property type="nucleotide sequence ID" value="NZ_JBBPCC010000004.1"/>
</dbReference>
<accession>A0ABU9DIK0</accession>
<comment type="caution">
    <text evidence="3">The sequence shown here is derived from an EMBL/GenBank/DDBJ whole genome shotgun (WGS) entry which is preliminary data.</text>
</comment>
<keyword evidence="2" id="KW-0732">Signal</keyword>
<protein>
    <recommendedName>
        <fullName evidence="5">Lipoprotein</fullName>
    </recommendedName>
</protein>
<dbReference type="Proteomes" id="UP001469365">
    <property type="component" value="Unassembled WGS sequence"/>
</dbReference>
<gene>
    <name evidence="3" type="ORF">WMW72_08775</name>
</gene>
<feature type="chain" id="PRO_5046434852" description="Lipoprotein" evidence="2">
    <location>
        <begin position="31"/>
        <end position="190"/>
    </location>
</feature>
<evidence type="ECO:0008006" key="5">
    <source>
        <dbReference type="Google" id="ProtNLM"/>
    </source>
</evidence>
<evidence type="ECO:0000256" key="1">
    <source>
        <dbReference type="SAM" id="MobiDB-lite"/>
    </source>
</evidence>
<feature type="signal peptide" evidence="2">
    <location>
        <begin position="1"/>
        <end position="30"/>
    </location>
</feature>
<name>A0ABU9DIK0_9BACL</name>
<sequence length="190" mass="20229">MNTTFQKTMTAGLAAVLLAAMLTGCGSAPAADQGKTEAPAQAPAGGAAAPEAKTPPKEEEAPSKGLDILQSKGLGQMDQIDWENVHISKKDFKKLITEMSKPKEGEKSSLIQSVSMPDDTTIEIVLDTDGQGGALASSMAVMLFDPLLRTFYVHSDFYKKDKQPVIRFKDPAGTVIAENSDFPNKDKAAK</sequence>
<organism evidence="3 4">
    <name type="scientific">Paenibacillus filicis</name>
    <dbReference type="NCBI Taxonomy" id="669464"/>
    <lineage>
        <taxon>Bacteria</taxon>
        <taxon>Bacillati</taxon>
        <taxon>Bacillota</taxon>
        <taxon>Bacilli</taxon>
        <taxon>Bacillales</taxon>
        <taxon>Paenibacillaceae</taxon>
        <taxon>Paenibacillus</taxon>
    </lineage>
</organism>
<evidence type="ECO:0000256" key="2">
    <source>
        <dbReference type="SAM" id="SignalP"/>
    </source>
</evidence>
<reference evidence="3 4" key="1">
    <citation type="submission" date="2024-04" db="EMBL/GenBank/DDBJ databases">
        <title>draft genome sequnece of Paenibacillus filicis.</title>
        <authorList>
            <person name="Kim D.-U."/>
        </authorList>
    </citation>
    <scope>NUCLEOTIDE SEQUENCE [LARGE SCALE GENOMIC DNA]</scope>
    <source>
        <strain evidence="3 4">KACC14197</strain>
    </source>
</reference>
<dbReference type="EMBL" id="JBBPCC010000004">
    <property type="protein sequence ID" value="MEK8127992.1"/>
    <property type="molecule type" value="Genomic_DNA"/>
</dbReference>
<proteinExistence type="predicted"/>
<feature type="compositionally biased region" description="Low complexity" evidence="1">
    <location>
        <begin position="36"/>
        <end position="52"/>
    </location>
</feature>
<keyword evidence="4" id="KW-1185">Reference proteome</keyword>
<evidence type="ECO:0000313" key="4">
    <source>
        <dbReference type="Proteomes" id="UP001469365"/>
    </source>
</evidence>
<dbReference type="PROSITE" id="PS51257">
    <property type="entry name" value="PROKAR_LIPOPROTEIN"/>
    <property type="match status" value="1"/>
</dbReference>
<feature type="region of interest" description="Disordered" evidence="1">
    <location>
        <begin position="27"/>
        <end position="65"/>
    </location>
</feature>